<evidence type="ECO:0000256" key="1">
    <source>
        <dbReference type="ARBA" id="ARBA00023015"/>
    </source>
</evidence>
<keyword evidence="3" id="KW-0804">Transcription</keyword>
<evidence type="ECO:0000256" key="3">
    <source>
        <dbReference type="ARBA" id="ARBA00023163"/>
    </source>
</evidence>
<evidence type="ECO:0000259" key="4">
    <source>
        <dbReference type="PROSITE" id="PS51118"/>
    </source>
</evidence>
<protein>
    <recommendedName>
        <fullName evidence="4">HTH hxlR-type domain-containing protein</fullName>
    </recommendedName>
</protein>
<feature type="domain" description="HTH hxlR-type" evidence="4">
    <location>
        <begin position="11"/>
        <end position="110"/>
    </location>
</feature>
<dbReference type="EMBL" id="AP026561">
    <property type="protein sequence ID" value="BDP43690.1"/>
    <property type="molecule type" value="Genomic_DNA"/>
</dbReference>
<gene>
    <name evidence="5" type="ORF">DAETH_36590</name>
</gene>
<dbReference type="Proteomes" id="UP001064971">
    <property type="component" value="Plasmid pDAETH-1"/>
</dbReference>
<dbReference type="InterPro" id="IPR036390">
    <property type="entry name" value="WH_DNA-bd_sf"/>
</dbReference>
<proteinExistence type="predicted"/>
<dbReference type="SUPFAM" id="SSF46785">
    <property type="entry name" value="Winged helix' DNA-binding domain"/>
    <property type="match status" value="1"/>
</dbReference>
<dbReference type="PANTHER" id="PTHR33204:SF37">
    <property type="entry name" value="HTH-TYPE TRANSCRIPTIONAL REGULATOR YODB"/>
    <property type="match status" value="1"/>
</dbReference>
<geneLocation type="plasmid" evidence="5 6">
    <name>pDAETH-1</name>
</geneLocation>
<keyword evidence="6" id="KW-1185">Reference proteome</keyword>
<keyword evidence="2" id="KW-0238">DNA-binding</keyword>
<accession>A0ABN6RK28</accession>
<dbReference type="PROSITE" id="PS51118">
    <property type="entry name" value="HTH_HXLR"/>
    <property type="match status" value="1"/>
</dbReference>
<reference evidence="5" key="1">
    <citation type="submission" date="2022-07" db="EMBL/GenBank/DDBJ databases">
        <title>Complete Genome Sequence of the Radioresistant Bacterium Deinococcus aetherius ST0316, Isolated from the Air Dust collected in Lower Stratosphere above Japan.</title>
        <authorList>
            <person name="Satoh K."/>
            <person name="Hagiwara K."/>
            <person name="Katsumata K."/>
            <person name="Kubo A."/>
            <person name="Yokobori S."/>
            <person name="Yamagishi A."/>
            <person name="Oono Y."/>
            <person name="Narumi I."/>
        </authorList>
    </citation>
    <scope>NUCLEOTIDE SEQUENCE</scope>
    <source>
        <strain evidence="5">ST0316</strain>
        <plasmid evidence="5">pDAETH-1</plasmid>
    </source>
</reference>
<dbReference type="InterPro" id="IPR002577">
    <property type="entry name" value="HTH_HxlR"/>
</dbReference>
<keyword evidence="1" id="KW-0805">Transcription regulation</keyword>
<name>A0ABN6RK28_9DEIO</name>
<keyword evidence="5" id="KW-0614">Plasmid</keyword>
<dbReference type="Pfam" id="PF01638">
    <property type="entry name" value="HxlR"/>
    <property type="match status" value="1"/>
</dbReference>
<dbReference type="Gene3D" id="1.10.10.10">
    <property type="entry name" value="Winged helix-like DNA-binding domain superfamily/Winged helix DNA-binding domain"/>
    <property type="match status" value="1"/>
</dbReference>
<dbReference type="PANTHER" id="PTHR33204">
    <property type="entry name" value="TRANSCRIPTIONAL REGULATOR, MARR FAMILY"/>
    <property type="match status" value="1"/>
</dbReference>
<evidence type="ECO:0000313" key="6">
    <source>
        <dbReference type="Proteomes" id="UP001064971"/>
    </source>
</evidence>
<evidence type="ECO:0000256" key="2">
    <source>
        <dbReference type="ARBA" id="ARBA00023125"/>
    </source>
</evidence>
<dbReference type="RefSeq" id="WP_264777550.1">
    <property type="nucleotide sequence ID" value="NZ_AP026561.1"/>
</dbReference>
<organism evidence="5 6">
    <name type="scientific">Deinococcus aetherius</name>
    <dbReference type="NCBI Taxonomy" id="200252"/>
    <lineage>
        <taxon>Bacteria</taxon>
        <taxon>Thermotogati</taxon>
        <taxon>Deinococcota</taxon>
        <taxon>Deinococci</taxon>
        <taxon>Deinococcales</taxon>
        <taxon>Deinococcaceae</taxon>
        <taxon>Deinococcus</taxon>
    </lineage>
</organism>
<sequence>MSERFDLSPFNPGFHAAAELIGRRWNCAILWALCHGLNRFSELHAAVPGLSPRLLSVRLKELEAAGVLRRVVMPGTPVSISYHLTPRGEALREVFVALDAWALTWLHDDSPPPRSTVS</sequence>
<evidence type="ECO:0000313" key="5">
    <source>
        <dbReference type="EMBL" id="BDP43690.1"/>
    </source>
</evidence>
<dbReference type="InterPro" id="IPR036388">
    <property type="entry name" value="WH-like_DNA-bd_sf"/>
</dbReference>